<accession>A0A931H4Y6</accession>
<dbReference type="AlphaFoldDB" id="A0A931H4Y6"/>
<proteinExistence type="predicted"/>
<dbReference type="RefSeq" id="WP_196986511.1">
    <property type="nucleotide sequence ID" value="NZ_JADWYS010000001.1"/>
</dbReference>
<comment type="caution">
    <text evidence="2">The sequence shown here is derived from an EMBL/GenBank/DDBJ whole genome shotgun (WGS) entry which is preliminary data.</text>
</comment>
<gene>
    <name evidence="2" type="ORF">I5803_11570</name>
</gene>
<keyword evidence="1" id="KW-0732">Signal</keyword>
<feature type="chain" id="PRO_5036851266" description="DUF2147 domain-containing protein" evidence="1">
    <location>
        <begin position="20"/>
        <end position="141"/>
    </location>
</feature>
<protein>
    <recommendedName>
        <fullName evidence="4">DUF2147 domain-containing protein</fullName>
    </recommendedName>
</protein>
<evidence type="ECO:0008006" key="4">
    <source>
        <dbReference type="Google" id="ProtNLM"/>
    </source>
</evidence>
<reference evidence="2" key="1">
    <citation type="submission" date="2020-11" db="EMBL/GenBank/DDBJ databases">
        <title>Bacterial whole genome sequence for Caenimonas sp. DR4.4.</title>
        <authorList>
            <person name="Le V."/>
            <person name="Ko S.-R."/>
            <person name="Ahn C.-Y."/>
            <person name="Oh H.-M."/>
        </authorList>
    </citation>
    <scope>NUCLEOTIDE SEQUENCE</scope>
    <source>
        <strain evidence="2">DR4.4</strain>
    </source>
</reference>
<organism evidence="2 3">
    <name type="scientific">Caenimonas aquaedulcis</name>
    <dbReference type="NCBI Taxonomy" id="2793270"/>
    <lineage>
        <taxon>Bacteria</taxon>
        <taxon>Pseudomonadati</taxon>
        <taxon>Pseudomonadota</taxon>
        <taxon>Betaproteobacteria</taxon>
        <taxon>Burkholderiales</taxon>
        <taxon>Comamonadaceae</taxon>
        <taxon>Caenimonas</taxon>
    </lineage>
</organism>
<evidence type="ECO:0000313" key="3">
    <source>
        <dbReference type="Proteomes" id="UP000651050"/>
    </source>
</evidence>
<dbReference type="EMBL" id="JADWYS010000001">
    <property type="protein sequence ID" value="MBG9388661.1"/>
    <property type="molecule type" value="Genomic_DNA"/>
</dbReference>
<sequence length="141" mass="14724">MLRLALLACALALHGAARAQPASPAACPGADELAHVHLIGLWRAEFEGLAQGATLLLGQHPELAESVRGAINRNGERAEVSGDVDDGDVTLEESANGVNISATWWGTMEEGSCGKTIKGTWQGAGDSPARAFVLRKLPDSR</sequence>
<dbReference type="Proteomes" id="UP000651050">
    <property type="component" value="Unassembled WGS sequence"/>
</dbReference>
<keyword evidence="3" id="KW-1185">Reference proteome</keyword>
<evidence type="ECO:0000313" key="2">
    <source>
        <dbReference type="EMBL" id="MBG9388661.1"/>
    </source>
</evidence>
<evidence type="ECO:0000256" key="1">
    <source>
        <dbReference type="SAM" id="SignalP"/>
    </source>
</evidence>
<feature type="signal peptide" evidence="1">
    <location>
        <begin position="1"/>
        <end position="19"/>
    </location>
</feature>
<name>A0A931H4Y6_9BURK</name>